<dbReference type="GO" id="GO:0005829">
    <property type="term" value="C:cytosol"/>
    <property type="evidence" value="ECO:0007669"/>
    <property type="project" value="TreeGrafter"/>
</dbReference>
<keyword evidence="8" id="KW-1185">Reference proteome</keyword>
<accession>A0A8S1X5P6</accession>
<dbReference type="PANTHER" id="PTHR24348">
    <property type="entry name" value="SERINE/THREONINE-PROTEIN KINASE UNC-51-RELATED"/>
    <property type="match status" value="1"/>
</dbReference>
<dbReference type="SMART" id="SM00220">
    <property type="entry name" value="S_TKc"/>
    <property type="match status" value="1"/>
</dbReference>
<dbReference type="GO" id="GO:0016020">
    <property type="term" value="C:membrane"/>
    <property type="evidence" value="ECO:0007669"/>
    <property type="project" value="TreeGrafter"/>
</dbReference>
<evidence type="ECO:0000256" key="1">
    <source>
        <dbReference type="ARBA" id="ARBA00022679"/>
    </source>
</evidence>
<feature type="domain" description="Protein kinase" evidence="6">
    <location>
        <begin position="9"/>
        <end position="286"/>
    </location>
</feature>
<keyword evidence="5" id="KW-0175">Coiled coil</keyword>
<keyword evidence="1" id="KW-0808">Transferase</keyword>
<name>A0A8S1X5P6_PAROT</name>
<organism evidence="7 8">
    <name type="scientific">Paramecium octaurelia</name>
    <dbReference type="NCBI Taxonomy" id="43137"/>
    <lineage>
        <taxon>Eukaryota</taxon>
        <taxon>Sar</taxon>
        <taxon>Alveolata</taxon>
        <taxon>Ciliophora</taxon>
        <taxon>Intramacronucleata</taxon>
        <taxon>Oligohymenophorea</taxon>
        <taxon>Peniculida</taxon>
        <taxon>Parameciidae</taxon>
        <taxon>Paramecium</taxon>
    </lineage>
</organism>
<evidence type="ECO:0000256" key="4">
    <source>
        <dbReference type="ARBA" id="ARBA00022840"/>
    </source>
</evidence>
<dbReference type="PROSITE" id="PS50011">
    <property type="entry name" value="PROTEIN_KINASE_DOM"/>
    <property type="match status" value="1"/>
</dbReference>
<sequence length="532" mass="63252">MKKIKDYCVLTNEILGSGAYGTAYKCYREGNKDELYCMKIINKSMNTDQKKEQSQRRQLEAEIKTFQTLKNANCENLVKMIEIIDEKSRLCIVMELCDLDLEKMLKQFQQNNSWPSIIEMNDIMKQIINGAQVLIDNHIIHRDIKPQNILVKILNKGTPTERKIYKIADFGFTKFIDDIYAKANLTRVGTRSYCAPEILRGQNFSCKCDIYSYGIVFHQIAYRFNFPSNYQTYQQLTEFHDSIKNNPFKCAVLQGGQMIMDLIEKMIIYDQDKRIQFEDLWSHEIKRTPTRMLTDSIFIPIDRKVLELEQKQQIKKNKAEKFKRLNLLIEVFYRKFLLCKNVVDLMKQKLIVNHIDYLIFQQFLQLIGFYQISYGFAMLNQNISDFEPTILFDNDIPQLIELLTYFMKKSVGNKEYMALQNRLTNDYYQAQTTYKNDFNILLKQKIEQKNQKQYEDEFKWLQQSQTKKVPIEKCYSAIQYLQTTERIKEFIEKCNNQLGVGFHQSLQTIIQLDTKFNITYYRDINPDDIFKI</sequence>
<evidence type="ECO:0000256" key="3">
    <source>
        <dbReference type="ARBA" id="ARBA00022777"/>
    </source>
</evidence>
<dbReference type="InterPro" id="IPR045269">
    <property type="entry name" value="Atg1-like"/>
</dbReference>
<dbReference type="InterPro" id="IPR000719">
    <property type="entry name" value="Prot_kinase_dom"/>
</dbReference>
<dbReference type="InterPro" id="IPR008271">
    <property type="entry name" value="Ser/Thr_kinase_AS"/>
</dbReference>
<keyword evidence="4" id="KW-0067">ATP-binding</keyword>
<evidence type="ECO:0000313" key="8">
    <source>
        <dbReference type="Proteomes" id="UP000683925"/>
    </source>
</evidence>
<protein>
    <recommendedName>
        <fullName evidence="6">Protein kinase domain-containing protein</fullName>
    </recommendedName>
</protein>
<dbReference type="PROSITE" id="PS00108">
    <property type="entry name" value="PROTEIN_KINASE_ST"/>
    <property type="match status" value="1"/>
</dbReference>
<dbReference type="Pfam" id="PF00069">
    <property type="entry name" value="Pkinase"/>
    <property type="match status" value="1"/>
</dbReference>
<dbReference type="GO" id="GO:0005776">
    <property type="term" value="C:autophagosome"/>
    <property type="evidence" value="ECO:0007669"/>
    <property type="project" value="TreeGrafter"/>
</dbReference>
<dbReference type="OMA" id="SYGIVFH"/>
<dbReference type="GO" id="GO:0000407">
    <property type="term" value="C:phagophore assembly site"/>
    <property type="evidence" value="ECO:0007669"/>
    <property type="project" value="TreeGrafter"/>
</dbReference>
<evidence type="ECO:0000256" key="2">
    <source>
        <dbReference type="ARBA" id="ARBA00022741"/>
    </source>
</evidence>
<dbReference type="EMBL" id="CAJJDP010000110">
    <property type="protein sequence ID" value="CAD8195959.1"/>
    <property type="molecule type" value="Genomic_DNA"/>
</dbReference>
<dbReference type="GO" id="GO:0005524">
    <property type="term" value="F:ATP binding"/>
    <property type="evidence" value="ECO:0007669"/>
    <property type="project" value="UniProtKB-KW"/>
</dbReference>
<keyword evidence="3" id="KW-0418">Kinase</keyword>
<evidence type="ECO:0000313" key="7">
    <source>
        <dbReference type="EMBL" id="CAD8195959.1"/>
    </source>
</evidence>
<dbReference type="Proteomes" id="UP000683925">
    <property type="component" value="Unassembled WGS sequence"/>
</dbReference>
<dbReference type="GO" id="GO:0004674">
    <property type="term" value="F:protein serine/threonine kinase activity"/>
    <property type="evidence" value="ECO:0007669"/>
    <property type="project" value="InterPro"/>
</dbReference>
<dbReference type="GO" id="GO:0000045">
    <property type="term" value="P:autophagosome assembly"/>
    <property type="evidence" value="ECO:0007669"/>
    <property type="project" value="TreeGrafter"/>
</dbReference>
<evidence type="ECO:0000256" key="5">
    <source>
        <dbReference type="SAM" id="Coils"/>
    </source>
</evidence>
<dbReference type="GO" id="GO:0010506">
    <property type="term" value="P:regulation of autophagy"/>
    <property type="evidence" value="ECO:0007669"/>
    <property type="project" value="InterPro"/>
</dbReference>
<comment type="caution">
    <text evidence="7">The sequence shown here is derived from an EMBL/GenBank/DDBJ whole genome shotgun (WGS) entry which is preliminary data.</text>
</comment>
<feature type="coiled-coil region" evidence="5">
    <location>
        <begin position="42"/>
        <end position="69"/>
    </location>
</feature>
<proteinExistence type="predicted"/>
<dbReference type="OrthoDB" id="5337378at2759"/>
<gene>
    <name evidence="7" type="ORF">POCTA_138.1.T1100135</name>
</gene>
<evidence type="ECO:0000259" key="6">
    <source>
        <dbReference type="PROSITE" id="PS50011"/>
    </source>
</evidence>
<dbReference type="PANTHER" id="PTHR24348:SF22">
    <property type="entry name" value="NON-SPECIFIC SERINE_THREONINE PROTEIN KINASE"/>
    <property type="match status" value="1"/>
</dbReference>
<keyword evidence="2" id="KW-0547">Nucleotide-binding</keyword>
<reference evidence="7" key="1">
    <citation type="submission" date="2021-01" db="EMBL/GenBank/DDBJ databases">
        <authorList>
            <consortium name="Genoscope - CEA"/>
            <person name="William W."/>
        </authorList>
    </citation>
    <scope>NUCLEOTIDE SEQUENCE</scope>
</reference>
<dbReference type="AlphaFoldDB" id="A0A8S1X5P6"/>